<dbReference type="AlphaFoldDB" id="A0A7Z0CLU1"/>
<evidence type="ECO:0000256" key="1">
    <source>
        <dbReference type="SAM" id="SignalP"/>
    </source>
</evidence>
<organism evidence="2 3">
    <name type="scientific">Nocardioides aromaticivorans</name>
    <dbReference type="NCBI Taxonomy" id="200618"/>
    <lineage>
        <taxon>Bacteria</taxon>
        <taxon>Bacillati</taxon>
        <taxon>Actinomycetota</taxon>
        <taxon>Actinomycetes</taxon>
        <taxon>Propionibacteriales</taxon>
        <taxon>Nocardioidaceae</taxon>
        <taxon>Nocardioides</taxon>
    </lineage>
</organism>
<evidence type="ECO:0000313" key="2">
    <source>
        <dbReference type="EMBL" id="NYI43202.1"/>
    </source>
</evidence>
<dbReference type="EMBL" id="JACBZM010000001">
    <property type="protein sequence ID" value="NYI43202.1"/>
    <property type="molecule type" value="Genomic_DNA"/>
</dbReference>
<sequence length="198" mass="21497">MQGTALHRALAVLVLAGALLVTSAGVASAENWSLADPKGDVASMTLDDYEDGNAPTPSPDRRIGDVWRTSIGHTSRNVVVRITMQQVPRGDWSAFAHIVTPRAQFFVIQSKYEDYRQLMLLKASGRGGVVKCRAKSSRIIGSALVLTIARSCLGRPASVRVGAQVSVYDADTETVHMDDALRRGWSDVPRLSPRIRRG</sequence>
<name>A0A7Z0CLU1_9ACTN</name>
<keyword evidence="1" id="KW-0732">Signal</keyword>
<protein>
    <submittedName>
        <fullName evidence="2">Uncharacterized protein</fullName>
    </submittedName>
</protein>
<feature type="chain" id="PRO_5030832114" evidence="1">
    <location>
        <begin position="30"/>
        <end position="198"/>
    </location>
</feature>
<feature type="signal peptide" evidence="1">
    <location>
        <begin position="1"/>
        <end position="29"/>
    </location>
</feature>
<accession>A0A7Z0CLU1</accession>
<gene>
    <name evidence="2" type="ORF">BJ993_000282</name>
</gene>
<comment type="caution">
    <text evidence="2">The sequence shown here is derived from an EMBL/GenBank/DDBJ whole genome shotgun (WGS) entry which is preliminary data.</text>
</comment>
<reference evidence="2 3" key="1">
    <citation type="submission" date="2020-07" db="EMBL/GenBank/DDBJ databases">
        <title>Sequencing the genomes of 1000 actinobacteria strains.</title>
        <authorList>
            <person name="Klenk H.-P."/>
        </authorList>
    </citation>
    <scope>NUCLEOTIDE SEQUENCE [LARGE SCALE GENOMIC DNA]</scope>
    <source>
        <strain evidence="2 3">DSM 15131</strain>
    </source>
</reference>
<evidence type="ECO:0000313" key="3">
    <source>
        <dbReference type="Proteomes" id="UP000562045"/>
    </source>
</evidence>
<dbReference type="RefSeq" id="WP_179647472.1">
    <property type="nucleotide sequence ID" value="NZ_JACBZM010000001.1"/>
</dbReference>
<dbReference type="Proteomes" id="UP000562045">
    <property type="component" value="Unassembled WGS sequence"/>
</dbReference>
<proteinExistence type="predicted"/>